<evidence type="ECO:0000313" key="2">
    <source>
        <dbReference type="EMBL" id="KAJ7624804.1"/>
    </source>
</evidence>
<dbReference type="AlphaFoldDB" id="A0AAD7FKV7"/>
<feature type="region of interest" description="Disordered" evidence="1">
    <location>
        <begin position="32"/>
        <end position="68"/>
    </location>
</feature>
<evidence type="ECO:0000313" key="3">
    <source>
        <dbReference type="Proteomes" id="UP001221142"/>
    </source>
</evidence>
<proteinExistence type="predicted"/>
<gene>
    <name evidence="2" type="ORF">FB45DRAFT_924245</name>
</gene>
<protein>
    <submittedName>
        <fullName evidence="2">Uncharacterized protein</fullName>
    </submittedName>
</protein>
<dbReference type="EMBL" id="JARKIF010000013">
    <property type="protein sequence ID" value="KAJ7624804.1"/>
    <property type="molecule type" value="Genomic_DNA"/>
</dbReference>
<evidence type="ECO:0000256" key="1">
    <source>
        <dbReference type="SAM" id="MobiDB-lite"/>
    </source>
</evidence>
<keyword evidence="3" id="KW-1185">Reference proteome</keyword>
<sequence length="463" mass="49180">MSQSSQLVPAAHSRIAPHMPILSSPAVAQLPPYTPAPDYSDSLPTYHPNPTSSELVLEQSTTRSQSLRPSEIGSIIHKFGRDTLVLSDQDPRAKGPTYGRHGLICGSVQLGDSRGTVLQVILKLTGRMDARRTGSGCAFKKMLDNSYTLWSADDAAVKCPGSIPFTVAFPAQFHDTDEGKAFDLPPTYTVLLDSEMSGKVTYLKIAYSLSVGIVRGRGKRDAGRGKLAALLKGDGANTTNITVPLTYIPAHSIAPPQDVQLPFLPQESIQSSFTVNSTTGALAPGSADLHIQLVTPTATSTATLAESTSIPVHARLTGPAASLNQFVANEGRSEPKARVTASLVRKLLLKINGEEEVYQYLGCTDLVLLPPSTSSLYWAGELLHASKSGMSGLKNSTPIPTALVGSFDAGMIRVQDCIVISTLPASCGKSGAPDKCPCVRVAHSRPLNLDMHLESRNDSVTEL</sequence>
<reference evidence="2" key="1">
    <citation type="submission" date="2023-03" db="EMBL/GenBank/DDBJ databases">
        <title>Massive genome expansion in bonnet fungi (Mycena s.s.) driven by repeated elements and novel gene families across ecological guilds.</title>
        <authorList>
            <consortium name="Lawrence Berkeley National Laboratory"/>
            <person name="Harder C.B."/>
            <person name="Miyauchi S."/>
            <person name="Viragh M."/>
            <person name="Kuo A."/>
            <person name="Thoen E."/>
            <person name="Andreopoulos B."/>
            <person name="Lu D."/>
            <person name="Skrede I."/>
            <person name="Drula E."/>
            <person name="Henrissat B."/>
            <person name="Morin E."/>
            <person name="Kohler A."/>
            <person name="Barry K."/>
            <person name="LaButti K."/>
            <person name="Morin E."/>
            <person name="Salamov A."/>
            <person name="Lipzen A."/>
            <person name="Mereny Z."/>
            <person name="Hegedus B."/>
            <person name="Baldrian P."/>
            <person name="Stursova M."/>
            <person name="Weitz H."/>
            <person name="Taylor A."/>
            <person name="Grigoriev I.V."/>
            <person name="Nagy L.G."/>
            <person name="Martin F."/>
            <person name="Kauserud H."/>
        </authorList>
    </citation>
    <scope>NUCLEOTIDE SEQUENCE</scope>
    <source>
        <strain evidence="2">9284</strain>
    </source>
</reference>
<accession>A0AAD7FKV7</accession>
<name>A0AAD7FKV7_9AGAR</name>
<comment type="caution">
    <text evidence="2">The sequence shown here is derived from an EMBL/GenBank/DDBJ whole genome shotgun (WGS) entry which is preliminary data.</text>
</comment>
<dbReference type="Proteomes" id="UP001221142">
    <property type="component" value="Unassembled WGS sequence"/>
</dbReference>
<feature type="compositionally biased region" description="Polar residues" evidence="1">
    <location>
        <begin position="48"/>
        <end position="68"/>
    </location>
</feature>
<organism evidence="2 3">
    <name type="scientific">Roridomyces roridus</name>
    <dbReference type="NCBI Taxonomy" id="1738132"/>
    <lineage>
        <taxon>Eukaryota</taxon>
        <taxon>Fungi</taxon>
        <taxon>Dikarya</taxon>
        <taxon>Basidiomycota</taxon>
        <taxon>Agaricomycotina</taxon>
        <taxon>Agaricomycetes</taxon>
        <taxon>Agaricomycetidae</taxon>
        <taxon>Agaricales</taxon>
        <taxon>Marasmiineae</taxon>
        <taxon>Mycenaceae</taxon>
        <taxon>Roridomyces</taxon>
    </lineage>
</organism>